<sequence>MWIPEGHFGNGIGQGFISPDREFCGISRLGKEDDGDERCCFTCFLSSGLAGHFWAHFNELGSVGSKPGFNKLSPKN</sequence>
<protein>
    <submittedName>
        <fullName evidence="1">Uncharacterized protein</fullName>
    </submittedName>
</protein>
<dbReference type="EMBL" id="JXTB01000593">
    <property type="protein sequence ID" value="PON35853.1"/>
    <property type="molecule type" value="Genomic_DNA"/>
</dbReference>
<reference evidence="2" key="1">
    <citation type="submission" date="2016-06" db="EMBL/GenBank/DDBJ databases">
        <title>Parallel loss of symbiosis genes in relatives of nitrogen-fixing non-legume Parasponia.</title>
        <authorList>
            <person name="Van Velzen R."/>
            <person name="Holmer R."/>
            <person name="Bu F."/>
            <person name="Rutten L."/>
            <person name="Van Zeijl A."/>
            <person name="Liu W."/>
            <person name="Santuari L."/>
            <person name="Cao Q."/>
            <person name="Sharma T."/>
            <person name="Shen D."/>
            <person name="Roswanjaya Y."/>
            <person name="Wardhani T."/>
            <person name="Kalhor M.S."/>
            <person name="Jansen J."/>
            <person name="Van den Hoogen J."/>
            <person name="Gungor B."/>
            <person name="Hartog M."/>
            <person name="Hontelez J."/>
            <person name="Verver J."/>
            <person name="Yang W.-C."/>
            <person name="Schijlen E."/>
            <person name="Repin R."/>
            <person name="Schilthuizen M."/>
            <person name="Schranz E."/>
            <person name="Heidstra R."/>
            <person name="Miyata K."/>
            <person name="Fedorova E."/>
            <person name="Kohlen W."/>
            <person name="Bisseling T."/>
            <person name="Smit S."/>
            <person name="Geurts R."/>
        </authorList>
    </citation>
    <scope>NUCLEOTIDE SEQUENCE [LARGE SCALE GENOMIC DNA]</scope>
    <source>
        <strain evidence="2">cv. WU1-14</strain>
    </source>
</reference>
<accession>A0A2P5AH56</accession>
<evidence type="ECO:0000313" key="2">
    <source>
        <dbReference type="Proteomes" id="UP000237105"/>
    </source>
</evidence>
<keyword evidence="2" id="KW-1185">Reference proteome</keyword>
<organism evidence="1 2">
    <name type="scientific">Parasponia andersonii</name>
    <name type="common">Sponia andersonii</name>
    <dbReference type="NCBI Taxonomy" id="3476"/>
    <lineage>
        <taxon>Eukaryota</taxon>
        <taxon>Viridiplantae</taxon>
        <taxon>Streptophyta</taxon>
        <taxon>Embryophyta</taxon>
        <taxon>Tracheophyta</taxon>
        <taxon>Spermatophyta</taxon>
        <taxon>Magnoliopsida</taxon>
        <taxon>eudicotyledons</taxon>
        <taxon>Gunneridae</taxon>
        <taxon>Pentapetalae</taxon>
        <taxon>rosids</taxon>
        <taxon>fabids</taxon>
        <taxon>Rosales</taxon>
        <taxon>Cannabaceae</taxon>
        <taxon>Parasponia</taxon>
    </lineage>
</organism>
<gene>
    <name evidence="1" type="ORF">PanWU01x14_332990</name>
</gene>
<comment type="caution">
    <text evidence="1">The sequence shown here is derived from an EMBL/GenBank/DDBJ whole genome shotgun (WGS) entry which is preliminary data.</text>
</comment>
<dbReference type="Proteomes" id="UP000237105">
    <property type="component" value="Unassembled WGS sequence"/>
</dbReference>
<dbReference type="AlphaFoldDB" id="A0A2P5AH56"/>
<evidence type="ECO:0000313" key="1">
    <source>
        <dbReference type="EMBL" id="PON35853.1"/>
    </source>
</evidence>
<proteinExistence type="predicted"/>
<name>A0A2P5AH56_PARAD</name>